<feature type="region of interest" description="Disordered" evidence="9">
    <location>
        <begin position="97"/>
        <end position="203"/>
    </location>
</feature>
<dbReference type="PROSITE" id="PS00478">
    <property type="entry name" value="LIM_DOMAIN_1"/>
    <property type="match status" value="1"/>
</dbReference>
<dbReference type="Pfam" id="PF14604">
    <property type="entry name" value="SH3_9"/>
    <property type="match status" value="1"/>
</dbReference>
<dbReference type="PROSITE" id="PS50023">
    <property type="entry name" value="LIM_DOMAIN_2"/>
    <property type="match status" value="1"/>
</dbReference>
<evidence type="ECO:0000256" key="4">
    <source>
        <dbReference type="ARBA" id="ARBA00022737"/>
    </source>
</evidence>
<dbReference type="InterPro" id="IPR051759">
    <property type="entry name" value="LIM-SH3_domain_protein"/>
</dbReference>
<dbReference type="GO" id="GO:0005925">
    <property type="term" value="C:focal adhesion"/>
    <property type="evidence" value="ECO:0007669"/>
    <property type="project" value="TreeGrafter"/>
</dbReference>
<dbReference type="PANTHER" id="PTHR46218">
    <property type="entry name" value="LASP"/>
    <property type="match status" value="1"/>
</dbReference>
<dbReference type="FunFam" id="2.30.30.40:FF:000007">
    <property type="entry name" value="nebulin isoform X1"/>
    <property type="match status" value="1"/>
</dbReference>
<evidence type="ECO:0000256" key="1">
    <source>
        <dbReference type="ARBA" id="ARBA00022443"/>
    </source>
</evidence>
<dbReference type="SUPFAM" id="SSF50044">
    <property type="entry name" value="SH3-domain"/>
    <property type="match status" value="1"/>
</dbReference>
<dbReference type="InterPro" id="IPR000900">
    <property type="entry name" value="Nebulin_repeat"/>
</dbReference>
<proteinExistence type="evidence at transcript level"/>
<dbReference type="SUPFAM" id="SSF57716">
    <property type="entry name" value="Glucocorticoid receptor-like (DNA-binding domain)"/>
    <property type="match status" value="1"/>
</dbReference>
<evidence type="ECO:0000256" key="3">
    <source>
        <dbReference type="ARBA" id="ARBA00022723"/>
    </source>
</evidence>
<dbReference type="InterPro" id="IPR001781">
    <property type="entry name" value="Znf_LIM"/>
</dbReference>
<evidence type="ECO:0000256" key="7">
    <source>
        <dbReference type="PROSITE-ProRule" id="PRU00125"/>
    </source>
</evidence>
<name>V9L3F9_CALMI</name>
<evidence type="ECO:0000259" key="11">
    <source>
        <dbReference type="PROSITE" id="PS50023"/>
    </source>
</evidence>
<feature type="compositionally biased region" description="Low complexity" evidence="9">
    <location>
        <begin position="166"/>
        <end position="176"/>
    </location>
</feature>
<feature type="compositionally biased region" description="Basic and acidic residues" evidence="9">
    <location>
        <begin position="121"/>
        <end position="130"/>
    </location>
</feature>
<dbReference type="Pfam" id="PF00412">
    <property type="entry name" value="LIM"/>
    <property type="match status" value="1"/>
</dbReference>
<evidence type="ECO:0000256" key="9">
    <source>
        <dbReference type="SAM" id="MobiDB-lite"/>
    </source>
</evidence>
<dbReference type="CDD" id="cd09447">
    <property type="entry name" value="LIM_LASP"/>
    <property type="match status" value="1"/>
</dbReference>
<evidence type="ECO:0000313" key="12">
    <source>
        <dbReference type="EMBL" id="AFP06357.1"/>
    </source>
</evidence>
<feature type="domain" description="LIM zinc-binding" evidence="11">
    <location>
        <begin position="3"/>
        <end position="63"/>
    </location>
</feature>
<dbReference type="InterPro" id="IPR001452">
    <property type="entry name" value="SH3_domain"/>
</dbReference>
<dbReference type="GO" id="GO:0046872">
    <property type="term" value="F:metal ion binding"/>
    <property type="evidence" value="ECO:0007669"/>
    <property type="project" value="UniProtKB-KW"/>
</dbReference>
<reference evidence="12" key="1">
    <citation type="journal article" date="2014" name="Nature">
        <title>Elephant shark genome provides unique insights into gnathostome evolution.</title>
        <authorList>
            <consortium name="International Elephant Shark Genome Sequencing Consortium"/>
            <person name="Venkatesh B."/>
            <person name="Lee A.P."/>
            <person name="Ravi V."/>
            <person name="Maurya A.K."/>
            <person name="Lian M.M."/>
            <person name="Swann J.B."/>
            <person name="Ohta Y."/>
            <person name="Flajnik M.F."/>
            <person name="Sutoh Y."/>
            <person name="Kasahara M."/>
            <person name="Hoon S."/>
            <person name="Gangu V."/>
            <person name="Roy S.W."/>
            <person name="Irimia M."/>
            <person name="Korzh V."/>
            <person name="Kondrychyn I."/>
            <person name="Lim Z.W."/>
            <person name="Tay B.H."/>
            <person name="Tohari S."/>
            <person name="Kong K.W."/>
            <person name="Ho S."/>
            <person name="Lorente-Galdos B."/>
            <person name="Quilez J."/>
            <person name="Marques-Bonet T."/>
            <person name="Raney B.J."/>
            <person name="Ingham P.W."/>
            <person name="Tay A."/>
            <person name="Hillier L.W."/>
            <person name="Minx P."/>
            <person name="Boehm T."/>
            <person name="Wilson R.K."/>
            <person name="Brenner S."/>
            <person name="Warren W.C."/>
        </authorList>
    </citation>
    <scope>NUCLEOTIDE SEQUENCE</scope>
    <source>
        <tissue evidence="12">Liver</tissue>
    </source>
</reference>
<dbReference type="GO" id="GO:0005737">
    <property type="term" value="C:cytoplasm"/>
    <property type="evidence" value="ECO:0007669"/>
    <property type="project" value="UniProtKB-ARBA"/>
</dbReference>
<keyword evidence="6 7" id="KW-0440">LIM domain</keyword>
<dbReference type="PRINTS" id="PR00452">
    <property type="entry name" value="SH3DOMAIN"/>
</dbReference>
<keyword evidence="5 7" id="KW-0862">Zinc</keyword>
<dbReference type="SMART" id="SM00326">
    <property type="entry name" value="SH3"/>
    <property type="match status" value="1"/>
</dbReference>
<dbReference type="Gene3D" id="2.10.110.10">
    <property type="entry name" value="Cysteine Rich Protein"/>
    <property type="match status" value="1"/>
</dbReference>
<evidence type="ECO:0000256" key="5">
    <source>
        <dbReference type="ARBA" id="ARBA00022833"/>
    </source>
</evidence>
<dbReference type="Gene3D" id="2.30.30.40">
    <property type="entry name" value="SH3 Domains"/>
    <property type="match status" value="1"/>
</dbReference>
<evidence type="ECO:0000259" key="10">
    <source>
        <dbReference type="PROSITE" id="PS50002"/>
    </source>
</evidence>
<keyword evidence="4" id="KW-0677">Repeat</keyword>
<evidence type="ECO:0000256" key="6">
    <source>
        <dbReference type="ARBA" id="ARBA00023038"/>
    </source>
</evidence>
<dbReference type="KEGG" id="cmk:103173265"/>
<dbReference type="PROSITE" id="PS51216">
    <property type="entry name" value="NEBULIN"/>
    <property type="match status" value="2"/>
</dbReference>
<protein>
    <submittedName>
        <fullName evidence="12">LIM and SH3 domain protein 1</fullName>
    </submittedName>
</protein>
<sequence length="260" mass="29492">MNPQCARCGKIVYPIEKVNCLDKFWHKACFHCEVCKMTLNMKNYKGYDKKPYCNSHYPKQSFTSVADTPENLRLKQQTELQSQVTYKKDFEMNKGRGFSVVADTPEMQRIKKTQDQISNIKYHEEFEKSKRSTGAADGQRRDSQDGAPYGGAQDFQQPSEGYRAVQQSPAPAAQQQQHHHPPQSYGNTEPPPSSAPRAAPPSGKRYRAVYDYVAADEDEVSFQDGDLIVDVQQIDEGWMFGTVERSGERGMLPANYVEAM</sequence>
<keyword evidence="2" id="KW-0488">Methylation</keyword>
<accession>V9L3F9</accession>
<dbReference type="EMBL" id="JW873840">
    <property type="protein sequence ID" value="AFP06357.1"/>
    <property type="molecule type" value="mRNA"/>
</dbReference>
<organism evidence="12">
    <name type="scientific">Callorhinchus milii</name>
    <name type="common">Ghost shark</name>
    <dbReference type="NCBI Taxonomy" id="7868"/>
    <lineage>
        <taxon>Eukaryota</taxon>
        <taxon>Metazoa</taxon>
        <taxon>Chordata</taxon>
        <taxon>Craniata</taxon>
        <taxon>Vertebrata</taxon>
        <taxon>Chondrichthyes</taxon>
        <taxon>Holocephali</taxon>
        <taxon>Chimaeriformes</taxon>
        <taxon>Callorhinchidae</taxon>
        <taxon>Callorhinchus</taxon>
    </lineage>
</organism>
<evidence type="ECO:0000256" key="8">
    <source>
        <dbReference type="PROSITE-ProRule" id="PRU00192"/>
    </source>
</evidence>
<dbReference type="FunFam" id="2.10.110.10:FF:000087">
    <property type="entry name" value="LIM zinc-binding domain-containing Nebulette"/>
    <property type="match status" value="1"/>
</dbReference>
<dbReference type="Pfam" id="PF00880">
    <property type="entry name" value="Nebulin"/>
    <property type="match status" value="2"/>
</dbReference>
<evidence type="ECO:0000256" key="2">
    <source>
        <dbReference type="ARBA" id="ARBA00022481"/>
    </source>
</evidence>
<dbReference type="PANTHER" id="PTHR46218:SF4">
    <property type="entry name" value="LIM AND SH3 DOMAIN PROTEIN LASP"/>
    <property type="match status" value="1"/>
</dbReference>
<dbReference type="CTD" id="3927"/>
<keyword evidence="1 8" id="KW-0728">SH3 domain</keyword>
<dbReference type="GO" id="GO:0051015">
    <property type="term" value="F:actin filament binding"/>
    <property type="evidence" value="ECO:0007669"/>
    <property type="project" value="TreeGrafter"/>
</dbReference>
<dbReference type="PROSITE" id="PS50002">
    <property type="entry name" value="SH3"/>
    <property type="match status" value="1"/>
</dbReference>
<keyword evidence="3 7" id="KW-0479">Metal-binding</keyword>
<dbReference type="AlphaFoldDB" id="V9L3F9"/>
<dbReference type="RefSeq" id="XP_042199140.1">
    <property type="nucleotide sequence ID" value="XM_042343206.1"/>
</dbReference>
<dbReference type="SMART" id="SM00132">
    <property type="entry name" value="LIM"/>
    <property type="match status" value="1"/>
</dbReference>
<dbReference type="CDD" id="cd11934">
    <property type="entry name" value="SH3_Lasp1_C"/>
    <property type="match status" value="1"/>
</dbReference>
<feature type="domain" description="SH3" evidence="10">
    <location>
        <begin position="201"/>
        <end position="260"/>
    </location>
</feature>
<dbReference type="InterPro" id="IPR036028">
    <property type="entry name" value="SH3-like_dom_sf"/>
</dbReference>
<dbReference type="GeneID" id="103173265"/>
<dbReference type="SMART" id="SM00227">
    <property type="entry name" value="NEBU"/>
    <property type="match status" value="2"/>
</dbReference>
<dbReference type="OrthoDB" id="191061at2759"/>
<dbReference type="InterPro" id="IPR035630">
    <property type="entry name" value="Lasp1_SH3"/>
</dbReference>